<feature type="region of interest" description="Disordered" evidence="1">
    <location>
        <begin position="30"/>
        <end position="49"/>
    </location>
</feature>
<keyword evidence="2" id="KW-0732">Signal</keyword>
<organism evidence="3 4">
    <name type="scientific">Paenibacillus lacisoli</name>
    <dbReference type="NCBI Taxonomy" id="3064525"/>
    <lineage>
        <taxon>Bacteria</taxon>
        <taxon>Bacillati</taxon>
        <taxon>Bacillota</taxon>
        <taxon>Bacilli</taxon>
        <taxon>Bacillales</taxon>
        <taxon>Paenibacillaceae</taxon>
        <taxon>Paenibacillus</taxon>
    </lineage>
</organism>
<feature type="signal peptide" evidence="2">
    <location>
        <begin position="1"/>
        <end position="26"/>
    </location>
</feature>
<dbReference type="Pfam" id="PF09580">
    <property type="entry name" value="Spore_YhcN_YlaJ"/>
    <property type="match status" value="2"/>
</dbReference>
<feature type="region of interest" description="Disordered" evidence="1">
    <location>
        <begin position="131"/>
        <end position="190"/>
    </location>
</feature>
<feature type="chain" id="PRO_5045762517" description="Sporulation protein" evidence="2">
    <location>
        <begin position="27"/>
        <end position="370"/>
    </location>
</feature>
<evidence type="ECO:0008006" key="5">
    <source>
        <dbReference type="Google" id="ProtNLM"/>
    </source>
</evidence>
<evidence type="ECO:0000313" key="3">
    <source>
        <dbReference type="EMBL" id="MDO7906956.1"/>
    </source>
</evidence>
<comment type="caution">
    <text evidence="3">The sequence shown here is derived from an EMBL/GenBank/DDBJ whole genome shotgun (WGS) entry which is preliminary data.</text>
</comment>
<keyword evidence="4" id="KW-1185">Reference proteome</keyword>
<sequence>MPGIKGSKVLSLSLSAAMMVSMLGLAGCGDRDNGNRNVRTNSVRDGVNGGMEGGLNRYGVLSNGTDGTNLRGEGAGMTHNMRVDRRLSQRISEMTDVDTAHVVIDGRNAYVAVTTPGSKSKANTYGAKSFGANERTRDMGGTRVHGMTGTRAPYTTSGTAPGITGNGTRDLPSRVTDNGPSDRDRGLYGTLGTGSYGMVRGLTNATRDVGRGVGDIARGAGDVVRGTGNTLERGAENLTGRTTAPTHNMAPSNRTAPSSNVVGSPNDTLPSALKHKISNKVKQYAPSVERVYISTHPEFVNRLSTYSNGNGSMINEAGSDFTNFMDRIFPGSRQSLTGRPANPAGYGPMNGTTNNTGRNGSMTAPSGMQR</sequence>
<dbReference type="EMBL" id="JAUQTB010000005">
    <property type="protein sequence ID" value="MDO7906956.1"/>
    <property type="molecule type" value="Genomic_DNA"/>
</dbReference>
<reference evidence="3 4" key="1">
    <citation type="submission" date="2023-07" db="EMBL/GenBank/DDBJ databases">
        <title>Paenibacillus sp. JX-17 nov. isolated from soil.</title>
        <authorList>
            <person name="Wan Y."/>
            <person name="Liu B."/>
        </authorList>
    </citation>
    <scope>NUCLEOTIDE SEQUENCE [LARGE SCALE GENOMIC DNA]</scope>
    <source>
        <strain evidence="3 4">JX-17</strain>
    </source>
</reference>
<accession>A0ABT9CH17</accession>
<protein>
    <recommendedName>
        <fullName evidence="5">Sporulation protein</fullName>
    </recommendedName>
</protein>
<dbReference type="InterPro" id="IPR019076">
    <property type="entry name" value="Spore_lipoprot_YhcN/YlaJ-like"/>
</dbReference>
<name>A0ABT9CH17_9BACL</name>
<dbReference type="PROSITE" id="PS51257">
    <property type="entry name" value="PROKAR_LIPOPROTEIN"/>
    <property type="match status" value="1"/>
</dbReference>
<feature type="compositionally biased region" description="Low complexity" evidence="1">
    <location>
        <begin position="347"/>
        <end position="363"/>
    </location>
</feature>
<feature type="region of interest" description="Disordered" evidence="1">
    <location>
        <begin position="336"/>
        <end position="370"/>
    </location>
</feature>
<dbReference type="Proteomes" id="UP001240171">
    <property type="component" value="Unassembled WGS sequence"/>
</dbReference>
<dbReference type="RefSeq" id="WP_305024158.1">
    <property type="nucleotide sequence ID" value="NZ_JAUQTB010000005.1"/>
</dbReference>
<proteinExistence type="predicted"/>
<feature type="region of interest" description="Disordered" evidence="1">
    <location>
        <begin position="240"/>
        <end position="263"/>
    </location>
</feature>
<gene>
    <name evidence="3" type="ORF">Q5741_11070</name>
</gene>
<evidence type="ECO:0000256" key="2">
    <source>
        <dbReference type="SAM" id="SignalP"/>
    </source>
</evidence>
<evidence type="ECO:0000313" key="4">
    <source>
        <dbReference type="Proteomes" id="UP001240171"/>
    </source>
</evidence>
<evidence type="ECO:0000256" key="1">
    <source>
        <dbReference type="SAM" id="MobiDB-lite"/>
    </source>
</evidence>